<dbReference type="EMBL" id="BARU01041080">
    <property type="protein sequence ID" value="GAH84615.1"/>
    <property type="molecule type" value="Genomic_DNA"/>
</dbReference>
<reference evidence="1" key="1">
    <citation type="journal article" date="2014" name="Front. Microbiol.">
        <title>High frequency of phylogenetically diverse reductive dehalogenase-homologous genes in deep subseafloor sedimentary metagenomes.</title>
        <authorList>
            <person name="Kawai M."/>
            <person name="Futagami T."/>
            <person name="Toyoda A."/>
            <person name="Takaki Y."/>
            <person name="Nishi S."/>
            <person name="Hori S."/>
            <person name="Arai W."/>
            <person name="Tsubouchi T."/>
            <person name="Morono Y."/>
            <person name="Uchiyama I."/>
            <person name="Ito T."/>
            <person name="Fujiyama A."/>
            <person name="Inagaki F."/>
            <person name="Takami H."/>
        </authorList>
    </citation>
    <scope>NUCLEOTIDE SEQUENCE</scope>
    <source>
        <strain evidence="1">Expedition CK06-06</strain>
    </source>
</reference>
<dbReference type="AlphaFoldDB" id="X1JT72"/>
<protein>
    <recommendedName>
        <fullName evidence="2">ABC transporter domain-containing protein</fullName>
    </recommendedName>
</protein>
<sequence>MSEKPLLQLEAIDKKFPGVHALDHVDFDLYKGETHVLCYCKTSLLFPLHFIHFIELIF</sequence>
<proteinExistence type="predicted"/>
<evidence type="ECO:0008006" key="2">
    <source>
        <dbReference type="Google" id="ProtNLM"/>
    </source>
</evidence>
<gene>
    <name evidence="1" type="ORF">S03H2_63402</name>
</gene>
<accession>X1JT72</accession>
<name>X1JT72_9ZZZZ</name>
<evidence type="ECO:0000313" key="1">
    <source>
        <dbReference type="EMBL" id="GAH84615.1"/>
    </source>
</evidence>
<organism evidence="1">
    <name type="scientific">marine sediment metagenome</name>
    <dbReference type="NCBI Taxonomy" id="412755"/>
    <lineage>
        <taxon>unclassified sequences</taxon>
        <taxon>metagenomes</taxon>
        <taxon>ecological metagenomes</taxon>
    </lineage>
</organism>
<comment type="caution">
    <text evidence="1">The sequence shown here is derived from an EMBL/GenBank/DDBJ whole genome shotgun (WGS) entry which is preliminary data.</text>
</comment>